<dbReference type="InterPro" id="IPR012657">
    <property type="entry name" value="23S_rRNA-intervening_sequence"/>
</dbReference>
<comment type="caution">
    <text evidence="1">The sequence shown here is derived from an EMBL/GenBank/DDBJ whole genome shotgun (WGS) entry which is preliminary data.</text>
</comment>
<dbReference type="NCBIfam" id="TIGR02436">
    <property type="entry name" value="four helix bundle protein"/>
    <property type="match status" value="1"/>
</dbReference>
<name>A0A1F5ZNT3_9BACT</name>
<dbReference type="AlphaFoldDB" id="A0A1F5ZNT3"/>
<dbReference type="InterPro" id="IPR036583">
    <property type="entry name" value="23S_rRNA_IVS_sf"/>
</dbReference>
<dbReference type="Gene3D" id="1.20.1440.60">
    <property type="entry name" value="23S rRNA-intervening sequence"/>
    <property type="match status" value="1"/>
</dbReference>
<protein>
    <submittedName>
        <fullName evidence="1">Four helix bundle protein</fullName>
    </submittedName>
</protein>
<dbReference type="SUPFAM" id="SSF158446">
    <property type="entry name" value="IVS-encoded protein-like"/>
    <property type="match status" value="1"/>
</dbReference>
<dbReference type="EMBL" id="MFJJ01000034">
    <property type="protein sequence ID" value="OGG13742.1"/>
    <property type="molecule type" value="Genomic_DNA"/>
</dbReference>
<sequence>MSQTNKKYDLEDRTAKFGEGILKFCQKIPRSPITDPLITQLVKAGTSVGANYSEADDAESKLDFKHKIGICKKEARESKHFIRMIVIVVPNLKEDARPLWQEAKELNLIFNSIYKKLP</sequence>
<evidence type="ECO:0000313" key="1">
    <source>
        <dbReference type="EMBL" id="OGG13742.1"/>
    </source>
</evidence>
<dbReference type="PANTHER" id="PTHR38471:SF2">
    <property type="entry name" value="FOUR HELIX BUNDLE PROTEIN"/>
    <property type="match status" value="1"/>
</dbReference>
<proteinExistence type="predicted"/>
<dbReference type="PANTHER" id="PTHR38471">
    <property type="entry name" value="FOUR HELIX BUNDLE PROTEIN"/>
    <property type="match status" value="1"/>
</dbReference>
<organism evidence="1 2">
    <name type="scientific">Candidatus Gottesmanbacteria bacterium RIFCSPHIGHO2_01_FULL_46_14</name>
    <dbReference type="NCBI Taxonomy" id="1798380"/>
    <lineage>
        <taxon>Bacteria</taxon>
        <taxon>Candidatus Gottesmaniibacteriota</taxon>
    </lineage>
</organism>
<dbReference type="Proteomes" id="UP000177416">
    <property type="component" value="Unassembled WGS sequence"/>
</dbReference>
<reference evidence="1 2" key="1">
    <citation type="journal article" date="2016" name="Nat. Commun.">
        <title>Thousands of microbial genomes shed light on interconnected biogeochemical processes in an aquifer system.</title>
        <authorList>
            <person name="Anantharaman K."/>
            <person name="Brown C.T."/>
            <person name="Hug L.A."/>
            <person name="Sharon I."/>
            <person name="Castelle C.J."/>
            <person name="Probst A.J."/>
            <person name="Thomas B.C."/>
            <person name="Singh A."/>
            <person name="Wilkins M.J."/>
            <person name="Karaoz U."/>
            <person name="Brodie E.L."/>
            <person name="Williams K.H."/>
            <person name="Hubbard S.S."/>
            <person name="Banfield J.F."/>
        </authorList>
    </citation>
    <scope>NUCLEOTIDE SEQUENCE [LARGE SCALE GENOMIC DNA]</scope>
</reference>
<gene>
    <name evidence="1" type="ORF">A2875_04825</name>
</gene>
<evidence type="ECO:0000313" key="2">
    <source>
        <dbReference type="Proteomes" id="UP000177416"/>
    </source>
</evidence>
<accession>A0A1F5ZNT3</accession>
<dbReference type="PIRSF" id="PIRSF035652">
    <property type="entry name" value="CHP02436"/>
    <property type="match status" value="1"/>
</dbReference>
<dbReference type="Pfam" id="PF05635">
    <property type="entry name" value="23S_rRNA_IVP"/>
    <property type="match status" value="1"/>
</dbReference>